<comment type="caution">
    <text evidence="2">The sequence shown here is derived from an EMBL/GenBank/DDBJ whole genome shotgun (WGS) entry which is preliminary data.</text>
</comment>
<organism evidence="2 3">
    <name type="scientific">Daphnia galeata</name>
    <dbReference type="NCBI Taxonomy" id="27404"/>
    <lineage>
        <taxon>Eukaryota</taxon>
        <taxon>Metazoa</taxon>
        <taxon>Ecdysozoa</taxon>
        <taxon>Arthropoda</taxon>
        <taxon>Crustacea</taxon>
        <taxon>Branchiopoda</taxon>
        <taxon>Diplostraca</taxon>
        <taxon>Cladocera</taxon>
        <taxon>Anomopoda</taxon>
        <taxon>Daphniidae</taxon>
        <taxon>Daphnia</taxon>
    </lineage>
</organism>
<accession>A0A8J2RR06</accession>
<feature type="compositionally biased region" description="Polar residues" evidence="1">
    <location>
        <begin position="170"/>
        <end position="181"/>
    </location>
</feature>
<dbReference type="OrthoDB" id="6162903at2759"/>
<proteinExistence type="predicted"/>
<feature type="compositionally biased region" description="Basic and acidic residues" evidence="1">
    <location>
        <begin position="204"/>
        <end position="219"/>
    </location>
</feature>
<keyword evidence="3" id="KW-1185">Reference proteome</keyword>
<reference evidence="2" key="1">
    <citation type="submission" date="2021-11" db="EMBL/GenBank/DDBJ databases">
        <authorList>
            <person name="Schell T."/>
        </authorList>
    </citation>
    <scope>NUCLEOTIDE SEQUENCE</scope>
    <source>
        <strain evidence="2">M5</strain>
    </source>
</reference>
<dbReference type="Proteomes" id="UP000789390">
    <property type="component" value="Unassembled WGS sequence"/>
</dbReference>
<name>A0A8J2RR06_9CRUS</name>
<dbReference type="PANTHER" id="PTHR34494:SF1">
    <property type="entry name" value="PROTEIN CBG25024"/>
    <property type="match status" value="1"/>
</dbReference>
<protein>
    <recommendedName>
        <fullName evidence="4">GIY-YIG domain-containing protein</fullName>
    </recommendedName>
</protein>
<dbReference type="AlphaFoldDB" id="A0A8J2RR06"/>
<feature type="compositionally biased region" description="Low complexity" evidence="1">
    <location>
        <begin position="182"/>
        <end position="192"/>
    </location>
</feature>
<evidence type="ECO:0008006" key="4">
    <source>
        <dbReference type="Google" id="ProtNLM"/>
    </source>
</evidence>
<dbReference type="PANTHER" id="PTHR34494">
    <property type="entry name" value="PROTEIN CBG25024"/>
    <property type="match status" value="1"/>
</dbReference>
<sequence>MSFFGNLLNSIPVVGHVKGLIHYVCNDEEGGDRAMLSATRTVAVVGAVTAGALAGPVGAIAAGATAGAYYDTGVAIATDGKHVNGVAKIIEKPGEISSWVGAGIDVVGDGLCGVGAGLNNVAKEAGKTVAKQGARQVLKQEANIAAKAVAMDLTFRAAKHAAAATDAAMQNGQGNSSARETSNNSSGNQQQQRRTENSNQGGGRDPDDRRNGSEKKKECQGATMEQLKEFIRIVEKIEELMQKLSRGFMSAADFRNKINQLYREFISAAMPLMNDPTIRLRINSNGGLEIITASGNQVGISRHQANLLSRGIHEALGNTSGINRPCTRSSCRFCPNLRELQSGLIGNCDTTGVIYSFYCKDCRRIVYAGQTTQPLRNRMTHHLNFEGSPLRHHMANNPGHRNASDLLNNFDINIMWKRDGVDTELEDSSIKRIIRNWEVFFQWLSEAHKSLGGESKK</sequence>
<dbReference type="EMBL" id="CAKKLH010000057">
    <property type="protein sequence ID" value="CAH0101299.1"/>
    <property type="molecule type" value="Genomic_DNA"/>
</dbReference>
<evidence type="ECO:0000313" key="3">
    <source>
        <dbReference type="Proteomes" id="UP000789390"/>
    </source>
</evidence>
<feature type="region of interest" description="Disordered" evidence="1">
    <location>
        <begin position="166"/>
        <end position="222"/>
    </location>
</feature>
<evidence type="ECO:0000313" key="2">
    <source>
        <dbReference type="EMBL" id="CAH0101299.1"/>
    </source>
</evidence>
<gene>
    <name evidence="2" type="ORF">DGAL_LOCUS3628</name>
</gene>
<evidence type="ECO:0000256" key="1">
    <source>
        <dbReference type="SAM" id="MobiDB-lite"/>
    </source>
</evidence>